<protein>
    <recommendedName>
        <fullName evidence="3">Pectate lyase superfamily protein domain-containing protein</fullName>
    </recommendedName>
</protein>
<sequence>MDPSRRGFVLKILSAGAVLTVADNAWSFDPTTKAVTLDASDGHVPLAFEYDSDEAMQHVNVSNARISTSTGHQTLQEALNQRVIHVDAIANLQELRSLSLRKGQLVEVGGTEFRWDGSSFVAIGTVYAESFGAIGDGITDDRAAIQAALDMTGRVRLIPGATYAVSSTLYIRDGQELFSDHPGNKATIKLIDPVFKGSILETVGFRTTAVNNIRLENLVLYGNLNDQPVGVGNVAGGEGVGLAATCGRSNIVEVRATRTAGVGMWFSNGGNKSLYTHGNNLHVVATYTGQEGIIFDGGWDQRIRYCESYWPWDGFRDYDYTQDKVSKAVDANICAGVLFYRGSAEVVEMHPNNNRHGYAWATFGKAGSAYRLRFDHAIGESSAGGVYLAPTDDVSGGLLNCHSTRGKYGLPLLKVRSIANVHIATVNVKVDVTGGYPSKGTYRAVDIDGDRCVISDLRIWATNGKINDCALSIRGNDHTIRGSISNFPTKEDGTPALALWLDYPVFTSNVTLKITGCGIGVKGASQNEDPGILDLTFSNTDTDIDPAYLRFLSNATLARSRIENLSTGCSSRDRTLSTTVAAVHADDTMRTVSIPHSGMFYKVPLAKAFYVTNTGNADYNVDAVKVWLSDVTDTDFIVKYRISEDIGDFAIRVNGGY</sequence>
<dbReference type="SUPFAM" id="SSF51126">
    <property type="entry name" value="Pectin lyase-like"/>
    <property type="match status" value="1"/>
</dbReference>
<organism evidence="1 2">
    <name type="scientific">Modicisalibacter luteus</name>
    <dbReference type="NCBI Taxonomy" id="453962"/>
    <lineage>
        <taxon>Bacteria</taxon>
        <taxon>Pseudomonadati</taxon>
        <taxon>Pseudomonadota</taxon>
        <taxon>Gammaproteobacteria</taxon>
        <taxon>Oceanospirillales</taxon>
        <taxon>Halomonadaceae</taxon>
        <taxon>Modicisalibacter</taxon>
    </lineage>
</organism>
<dbReference type="Gene3D" id="2.160.20.10">
    <property type="entry name" value="Single-stranded right-handed beta-helix, Pectin lyase-like"/>
    <property type="match status" value="1"/>
</dbReference>
<reference evidence="2" key="1">
    <citation type="journal article" date="2019" name="Int. J. Syst. Evol. Microbiol.">
        <title>The Global Catalogue of Microorganisms (GCM) 10K type strain sequencing project: providing services to taxonomists for standard genome sequencing and annotation.</title>
        <authorList>
            <consortium name="The Broad Institute Genomics Platform"/>
            <consortium name="The Broad Institute Genome Sequencing Center for Infectious Disease"/>
            <person name="Wu L."/>
            <person name="Ma J."/>
        </authorList>
    </citation>
    <scope>NUCLEOTIDE SEQUENCE [LARGE SCALE GENOMIC DNA]</scope>
    <source>
        <strain evidence="2">KCTC 12847</strain>
    </source>
</reference>
<accession>A0ABV7M070</accession>
<dbReference type="InterPro" id="IPR011050">
    <property type="entry name" value="Pectin_lyase_fold/virulence"/>
</dbReference>
<dbReference type="Proteomes" id="UP001595640">
    <property type="component" value="Unassembled WGS sequence"/>
</dbReference>
<name>A0ABV7M070_9GAMM</name>
<dbReference type="RefSeq" id="WP_169338646.1">
    <property type="nucleotide sequence ID" value="NZ_BMXD01000003.1"/>
</dbReference>
<dbReference type="InterPro" id="IPR012334">
    <property type="entry name" value="Pectin_lyas_fold"/>
</dbReference>
<comment type="caution">
    <text evidence="1">The sequence shown here is derived from an EMBL/GenBank/DDBJ whole genome shotgun (WGS) entry which is preliminary data.</text>
</comment>
<evidence type="ECO:0000313" key="1">
    <source>
        <dbReference type="EMBL" id="MFC3292016.1"/>
    </source>
</evidence>
<proteinExistence type="predicted"/>
<gene>
    <name evidence="1" type="ORF">ACFOEI_08020</name>
</gene>
<keyword evidence="2" id="KW-1185">Reference proteome</keyword>
<evidence type="ECO:0008006" key="3">
    <source>
        <dbReference type="Google" id="ProtNLM"/>
    </source>
</evidence>
<evidence type="ECO:0000313" key="2">
    <source>
        <dbReference type="Proteomes" id="UP001595640"/>
    </source>
</evidence>
<dbReference type="EMBL" id="JBHRUH010000012">
    <property type="protein sequence ID" value="MFC3292016.1"/>
    <property type="molecule type" value="Genomic_DNA"/>
</dbReference>